<dbReference type="GO" id="GO:0003677">
    <property type="term" value="F:DNA binding"/>
    <property type="evidence" value="ECO:0007669"/>
    <property type="project" value="UniProtKB-KW"/>
</dbReference>
<keyword evidence="10" id="KW-1185">Reference proteome</keyword>
<dbReference type="InterPro" id="IPR036864">
    <property type="entry name" value="Zn2-C6_fun-type_DNA-bd_sf"/>
</dbReference>
<keyword evidence="4" id="KW-0238">DNA-binding</keyword>
<dbReference type="GeneID" id="25320326"/>
<keyword evidence="5" id="KW-0804">Transcription</keyword>
<evidence type="ECO:0000256" key="5">
    <source>
        <dbReference type="ARBA" id="ARBA00023163"/>
    </source>
</evidence>
<accession>A0A0F4YJD1</accession>
<dbReference type="EMBL" id="LASV01000516">
    <property type="protein sequence ID" value="KKA17991.1"/>
    <property type="molecule type" value="Genomic_DNA"/>
</dbReference>
<keyword evidence="3" id="KW-0805">Transcription regulation</keyword>
<evidence type="ECO:0000313" key="10">
    <source>
        <dbReference type="Proteomes" id="UP000053958"/>
    </source>
</evidence>
<dbReference type="PROSITE" id="PS50048">
    <property type="entry name" value="ZN2_CY6_FUNGAL_2"/>
    <property type="match status" value="1"/>
</dbReference>
<dbReference type="PANTHER" id="PTHR31001:SF40">
    <property type="entry name" value="ZN(II)2CYS6 TRANSCRIPTION FACTOR (EUROFUNG)"/>
    <property type="match status" value="1"/>
</dbReference>
<evidence type="ECO:0000256" key="4">
    <source>
        <dbReference type="ARBA" id="ARBA00023125"/>
    </source>
</evidence>
<evidence type="ECO:0000256" key="1">
    <source>
        <dbReference type="ARBA" id="ARBA00004123"/>
    </source>
</evidence>
<organism evidence="9 10">
    <name type="scientific">Rasamsonia emersonii (strain ATCC 16479 / CBS 393.64 / IMI 116815)</name>
    <dbReference type="NCBI Taxonomy" id="1408163"/>
    <lineage>
        <taxon>Eukaryota</taxon>
        <taxon>Fungi</taxon>
        <taxon>Dikarya</taxon>
        <taxon>Ascomycota</taxon>
        <taxon>Pezizomycotina</taxon>
        <taxon>Eurotiomycetes</taxon>
        <taxon>Eurotiomycetidae</taxon>
        <taxon>Eurotiales</taxon>
        <taxon>Trichocomaceae</taxon>
        <taxon>Rasamsonia</taxon>
    </lineage>
</organism>
<dbReference type="SMART" id="SM00066">
    <property type="entry name" value="GAL4"/>
    <property type="match status" value="1"/>
</dbReference>
<evidence type="ECO:0000259" key="8">
    <source>
        <dbReference type="PROSITE" id="PS50048"/>
    </source>
</evidence>
<dbReference type="GO" id="GO:0005634">
    <property type="term" value="C:nucleus"/>
    <property type="evidence" value="ECO:0007669"/>
    <property type="project" value="UniProtKB-SubCell"/>
</dbReference>
<evidence type="ECO:0000256" key="6">
    <source>
        <dbReference type="ARBA" id="ARBA00023242"/>
    </source>
</evidence>
<evidence type="ECO:0000256" key="3">
    <source>
        <dbReference type="ARBA" id="ARBA00023015"/>
    </source>
</evidence>
<comment type="caution">
    <text evidence="9">The sequence shown here is derived from an EMBL/GenBank/DDBJ whole genome shotgun (WGS) entry which is preliminary data.</text>
</comment>
<dbReference type="GO" id="GO:0000981">
    <property type="term" value="F:DNA-binding transcription factor activity, RNA polymerase II-specific"/>
    <property type="evidence" value="ECO:0007669"/>
    <property type="project" value="InterPro"/>
</dbReference>
<protein>
    <recommendedName>
        <fullName evidence="8">Zn(2)-C6 fungal-type domain-containing protein</fullName>
    </recommendedName>
</protein>
<evidence type="ECO:0000256" key="7">
    <source>
        <dbReference type="SAM" id="MobiDB-lite"/>
    </source>
</evidence>
<dbReference type="CDD" id="cd00067">
    <property type="entry name" value="GAL4"/>
    <property type="match status" value="1"/>
</dbReference>
<dbReference type="CDD" id="cd12148">
    <property type="entry name" value="fungal_TF_MHR"/>
    <property type="match status" value="1"/>
</dbReference>
<dbReference type="InterPro" id="IPR007219">
    <property type="entry name" value="XnlR_reg_dom"/>
</dbReference>
<dbReference type="GO" id="GO:0006351">
    <property type="term" value="P:DNA-templated transcription"/>
    <property type="evidence" value="ECO:0007669"/>
    <property type="project" value="InterPro"/>
</dbReference>
<dbReference type="Gene3D" id="4.10.240.10">
    <property type="entry name" value="Zn(2)-C6 fungal-type DNA-binding domain"/>
    <property type="match status" value="1"/>
</dbReference>
<dbReference type="GO" id="GO:0008270">
    <property type="term" value="F:zinc ion binding"/>
    <property type="evidence" value="ECO:0007669"/>
    <property type="project" value="InterPro"/>
</dbReference>
<dbReference type="STRING" id="1408163.A0A0F4YJD1"/>
<feature type="region of interest" description="Disordered" evidence="7">
    <location>
        <begin position="85"/>
        <end position="131"/>
    </location>
</feature>
<dbReference type="RefSeq" id="XP_013324603.1">
    <property type="nucleotide sequence ID" value="XM_013469149.1"/>
</dbReference>
<reference evidence="9 10" key="1">
    <citation type="submission" date="2015-04" db="EMBL/GenBank/DDBJ databases">
        <authorList>
            <person name="Heijne W.H."/>
            <person name="Fedorova N.D."/>
            <person name="Nierman W.C."/>
            <person name="Vollebregt A.W."/>
            <person name="Zhao Z."/>
            <person name="Wu L."/>
            <person name="Kumar M."/>
            <person name="Stam H."/>
            <person name="van den Berg M.A."/>
            <person name="Pel H.J."/>
        </authorList>
    </citation>
    <scope>NUCLEOTIDE SEQUENCE [LARGE SCALE GENOMIC DNA]</scope>
    <source>
        <strain evidence="9 10">CBS 393.64</strain>
    </source>
</reference>
<evidence type="ECO:0000256" key="2">
    <source>
        <dbReference type="ARBA" id="ARBA00022723"/>
    </source>
</evidence>
<dbReference type="AlphaFoldDB" id="A0A0F4YJD1"/>
<keyword evidence="2" id="KW-0479">Metal-binding</keyword>
<dbReference type="SUPFAM" id="SSF57701">
    <property type="entry name" value="Zn2/Cys6 DNA-binding domain"/>
    <property type="match status" value="1"/>
</dbReference>
<dbReference type="Pfam" id="PF00172">
    <property type="entry name" value="Zn_clus"/>
    <property type="match status" value="1"/>
</dbReference>
<dbReference type="Pfam" id="PF04082">
    <property type="entry name" value="Fungal_trans"/>
    <property type="match status" value="1"/>
</dbReference>
<feature type="compositionally biased region" description="Low complexity" evidence="7">
    <location>
        <begin position="85"/>
        <end position="118"/>
    </location>
</feature>
<dbReference type="Proteomes" id="UP000053958">
    <property type="component" value="Unassembled WGS sequence"/>
</dbReference>
<keyword evidence="6" id="KW-0539">Nucleus</keyword>
<feature type="domain" description="Zn(2)-C6 fungal-type" evidence="8">
    <location>
        <begin position="13"/>
        <end position="46"/>
    </location>
</feature>
<dbReference type="InterPro" id="IPR001138">
    <property type="entry name" value="Zn2Cys6_DnaBD"/>
</dbReference>
<dbReference type="OrthoDB" id="2406834at2759"/>
<name>A0A0F4YJD1_RASE3</name>
<sequence length="701" mass="78310">MSSSHPSKRLPISCEPCRKRKIKCPRDRRPCQTCVRRGLHPDECIYLGRPRLSAEQTTCSSTVDAGVQQELLDRIRNLEDLLQKQIPPQQQKNTPVSPPSTVVSSTAKSSSSSSAAPTYEPAGDSSSTSSQYDASGNVGCLKVSPSGHVRYVPMASQWNSVFAKSAVGDSLDGVDDDVLDDGELEVPFVCQGRTTRKDLLAMLPPGRYCDVLKDVFLKVFSPLFHILHDPTFEDEYRKFRHNPDSVSKAWLALLFVVLGIAVTGLDDDNPLLPDLGREPTVSGNIQVLSRRYRSAAMQCLAADSVVSHHSIRSLQALVLILYARTHASQPTWTLLGFTHHVAISMGCHIDPERFGLGPVECEERRRAWAGLIMIYTIQNTSFGSLDARFLSHDVKLPADVNDLDLLVGSNCSDRDPRSGPTQMTYLLMKFRLYEISAKICQGIFFNDGSARSQPSSSVTELQQEIIAIQEACKERYLSDTSREPLPSHHMANLNILYSYINQLFLLLYRPLFRKYFQGEVTPATRNARDRCLASAREMLAIYKNMVETPQFAEYKWYSGGLGSFHAFHAAVILVAVLMNPDSHAEFDDLRRLLSESIDLFASLAHRSTICSRVVPILRNFMSICDNHRHSEQPYRPHPPQDGYMPESPPMDIPMDAFFAQLQPEYWVSPAAAAWDGWDFLAEQFEPAVQTGVQTVPVRAPG</sequence>
<proteinExistence type="predicted"/>
<comment type="subcellular location">
    <subcellularLocation>
        <location evidence="1">Nucleus</location>
    </subcellularLocation>
</comment>
<gene>
    <name evidence="9" type="ORF">T310_8065</name>
</gene>
<dbReference type="PANTHER" id="PTHR31001">
    <property type="entry name" value="UNCHARACTERIZED TRANSCRIPTIONAL REGULATORY PROTEIN"/>
    <property type="match status" value="1"/>
</dbReference>
<evidence type="ECO:0000313" key="9">
    <source>
        <dbReference type="EMBL" id="KKA17991.1"/>
    </source>
</evidence>
<dbReference type="InterPro" id="IPR050613">
    <property type="entry name" value="Sec_Metabolite_Reg"/>
</dbReference>